<reference evidence="2 3" key="1">
    <citation type="journal article" date="2024" name="Nat. Commun.">
        <title>Phylogenomics reveals the evolutionary origins of lichenization in chlorophyte algae.</title>
        <authorList>
            <person name="Puginier C."/>
            <person name="Libourel C."/>
            <person name="Otte J."/>
            <person name="Skaloud P."/>
            <person name="Haon M."/>
            <person name="Grisel S."/>
            <person name="Petersen M."/>
            <person name="Berrin J.G."/>
            <person name="Delaux P.M."/>
            <person name="Dal Grande F."/>
            <person name="Keller J."/>
        </authorList>
    </citation>
    <scope>NUCLEOTIDE SEQUENCE [LARGE SCALE GENOMIC DNA]</scope>
    <source>
        <strain evidence="2 3">SAG 245.80</strain>
    </source>
</reference>
<accession>A0AAW1SKW8</accession>
<name>A0AAW1SKW8_9CHLO</name>
<feature type="region of interest" description="Disordered" evidence="1">
    <location>
        <begin position="66"/>
        <end position="90"/>
    </location>
</feature>
<comment type="caution">
    <text evidence="2">The sequence shown here is derived from an EMBL/GenBank/DDBJ whole genome shotgun (WGS) entry which is preliminary data.</text>
</comment>
<organism evidence="2 3">
    <name type="scientific">Elliptochloris bilobata</name>
    <dbReference type="NCBI Taxonomy" id="381761"/>
    <lineage>
        <taxon>Eukaryota</taxon>
        <taxon>Viridiplantae</taxon>
        <taxon>Chlorophyta</taxon>
        <taxon>core chlorophytes</taxon>
        <taxon>Trebouxiophyceae</taxon>
        <taxon>Trebouxiophyceae incertae sedis</taxon>
        <taxon>Elliptochloris clade</taxon>
        <taxon>Elliptochloris</taxon>
    </lineage>
</organism>
<evidence type="ECO:0000313" key="3">
    <source>
        <dbReference type="Proteomes" id="UP001445335"/>
    </source>
</evidence>
<feature type="compositionally biased region" description="Basic and acidic residues" evidence="1">
    <location>
        <begin position="117"/>
        <end position="137"/>
    </location>
</feature>
<gene>
    <name evidence="2" type="ORF">WJX81_005697</name>
</gene>
<evidence type="ECO:0000313" key="2">
    <source>
        <dbReference type="EMBL" id="KAK9846511.1"/>
    </source>
</evidence>
<proteinExistence type="predicted"/>
<keyword evidence="3" id="KW-1185">Reference proteome</keyword>
<sequence length="506" mass="52722">MPNSAVAGPRGWLEVTEQQAYSGRVCLRLAIGAGGKGCPAQKGAMALELPSAMVRSMELGLQPRVPSMGNATQAASKLRAKPAQPKPKATAVEAYVAHLERKFSSRASGEYEDSSDDERPERGSFGEGSRERMRSARENSPPPPPRRSGVKRGRSQEQAVEEGGAGRSDAAASDASCLMSEKRARLILPGDSAGVARRAFAEARNRRDASQGVQRAAVREGAARARRRELAARQAPAGREHAKGAAADLEGTGATARQAAAAERHAAYVHPSAAAEREGPDAAAGQATAAGRDCVAWAAAVCEEAARVPLDARSEVIADPVLAATAAAASRNGTQLARQALAEPGGDMMTAALANRWAAVLECELAVRGPPAPHWIAADTAAVAAALESAQRRSVALRATGYIADAAVAGLGLSDPAIVAMTAAHVAVDLATSPPDSACCARELAVFWAAVMHPATPDWRRAPPAWWQEVCPLLDAARAVPYPSAPFWEVQRSAVLAMRRAATHIS</sequence>
<feature type="compositionally biased region" description="Basic and acidic residues" evidence="1">
    <location>
        <begin position="217"/>
        <end position="231"/>
    </location>
</feature>
<dbReference type="Proteomes" id="UP001445335">
    <property type="component" value="Unassembled WGS sequence"/>
</dbReference>
<feature type="region of interest" description="Disordered" evidence="1">
    <location>
        <begin position="105"/>
        <end position="174"/>
    </location>
</feature>
<evidence type="ECO:0000256" key="1">
    <source>
        <dbReference type="SAM" id="MobiDB-lite"/>
    </source>
</evidence>
<protein>
    <submittedName>
        <fullName evidence="2">Uncharacterized protein</fullName>
    </submittedName>
</protein>
<dbReference type="AlphaFoldDB" id="A0AAW1SKW8"/>
<feature type="compositionally biased region" description="Low complexity" evidence="1">
    <location>
        <begin position="250"/>
        <end position="261"/>
    </location>
</feature>
<feature type="region of interest" description="Disordered" evidence="1">
    <location>
        <begin position="203"/>
        <end position="284"/>
    </location>
</feature>
<dbReference type="EMBL" id="JALJOU010000001">
    <property type="protein sequence ID" value="KAK9846511.1"/>
    <property type="molecule type" value="Genomic_DNA"/>
</dbReference>